<gene>
    <name evidence="5" type="ORF">PACLA_8A005925</name>
</gene>
<keyword evidence="3" id="KW-1133">Transmembrane helix</keyword>
<evidence type="ECO:0000256" key="2">
    <source>
        <dbReference type="ARBA" id="ARBA00022692"/>
    </source>
</evidence>
<dbReference type="EMBL" id="CACRXK020028937">
    <property type="protein sequence ID" value="CAB4041787.1"/>
    <property type="molecule type" value="Genomic_DNA"/>
</dbReference>
<accession>A0A7D9K832</accession>
<comment type="subcellular location">
    <subcellularLocation>
        <location evidence="1">Membrane</location>
        <topology evidence="1">Multi-pass membrane protein</topology>
    </subcellularLocation>
</comment>
<comment type="caution">
    <text evidence="5">The sequence shown here is derived from an EMBL/GenBank/DDBJ whole genome shotgun (WGS) entry which is preliminary data.</text>
</comment>
<keyword evidence="2" id="KW-0812">Transmembrane</keyword>
<dbReference type="PRINTS" id="PR00259">
    <property type="entry name" value="TMFOUR"/>
</dbReference>
<evidence type="ECO:0000313" key="6">
    <source>
        <dbReference type="Proteomes" id="UP001152795"/>
    </source>
</evidence>
<evidence type="ECO:0000256" key="1">
    <source>
        <dbReference type="ARBA" id="ARBA00004141"/>
    </source>
</evidence>
<name>A0A7D9K832_PARCT</name>
<dbReference type="AlphaFoldDB" id="A0A7D9K832"/>
<evidence type="ECO:0000313" key="5">
    <source>
        <dbReference type="EMBL" id="CAB4041787.1"/>
    </source>
</evidence>
<evidence type="ECO:0000256" key="4">
    <source>
        <dbReference type="ARBA" id="ARBA00023136"/>
    </source>
</evidence>
<dbReference type="InterPro" id="IPR018499">
    <property type="entry name" value="Tetraspanin/Peripherin"/>
</dbReference>
<protein>
    <submittedName>
        <fullName evidence="5">CD151 antigen</fullName>
    </submittedName>
</protein>
<dbReference type="Proteomes" id="UP001152795">
    <property type="component" value="Unassembled WGS sequence"/>
</dbReference>
<dbReference type="Pfam" id="PF00335">
    <property type="entry name" value="Tetraspanin"/>
    <property type="match status" value="1"/>
</dbReference>
<proteinExistence type="predicted"/>
<keyword evidence="6" id="KW-1185">Reference proteome</keyword>
<keyword evidence="4" id="KW-0472">Membrane</keyword>
<sequence length="101" mass="11094">MATASQITVSPAMQVVRVFLIIFTILFWITGFCLFVIGIWATAQMNKYEDLPRPNNYDAVSIVLIVIGLVIACVGICGCCGALRKSVFLLKMVKIICSAEF</sequence>
<dbReference type="GO" id="GO:0016020">
    <property type="term" value="C:membrane"/>
    <property type="evidence" value="ECO:0007669"/>
    <property type="project" value="UniProtKB-SubCell"/>
</dbReference>
<evidence type="ECO:0000256" key="3">
    <source>
        <dbReference type="ARBA" id="ARBA00022989"/>
    </source>
</evidence>
<organism evidence="5 6">
    <name type="scientific">Paramuricea clavata</name>
    <name type="common">Red gorgonian</name>
    <name type="synonym">Violescent sea-whip</name>
    <dbReference type="NCBI Taxonomy" id="317549"/>
    <lineage>
        <taxon>Eukaryota</taxon>
        <taxon>Metazoa</taxon>
        <taxon>Cnidaria</taxon>
        <taxon>Anthozoa</taxon>
        <taxon>Octocorallia</taxon>
        <taxon>Malacalcyonacea</taxon>
        <taxon>Plexauridae</taxon>
        <taxon>Paramuricea</taxon>
    </lineage>
</organism>
<reference evidence="5" key="1">
    <citation type="submission" date="2020-04" db="EMBL/GenBank/DDBJ databases">
        <authorList>
            <person name="Alioto T."/>
            <person name="Alioto T."/>
            <person name="Gomez Garrido J."/>
        </authorList>
    </citation>
    <scope>NUCLEOTIDE SEQUENCE</scope>
    <source>
        <strain evidence="5">A484AB</strain>
    </source>
</reference>